<gene>
    <name evidence="2" type="ORF">GOBAR_AA29583</name>
</gene>
<evidence type="ECO:0000256" key="1">
    <source>
        <dbReference type="SAM" id="MobiDB-lite"/>
    </source>
</evidence>
<feature type="compositionally biased region" description="Basic and acidic residues" evidence="1">
    <location>
        <begin position="26"/>
        <end position="51"/>
    </location>
</feature>
<accession>A0A2P5WJ36</accession>
<protein>
    <submittedName>
        <fullName evidence="2">Uncharacterized protein</fullName>
    </submittedName>
</protein>
<proteinExistence type="predicted"/>
<evidence type="ECO:0000313" key="2">
    <source>
        <dbReference type="EMBL" id="PPR91110.1"/>
    </source>
</evidence>
<dbReference type="AlphaFoldDB" id="A0A2P5WJ36"/>
<reference evidence="2 3" key="1">
    <citation type="submission" date="2015-01" db="EMBL/GenBank/DDBJ databases">
        <title>Genome of allotetraploid Gossypium barbadense reveals genomic plasticity and fiber elongation in cotton evolution.</title>
        <authorList>
            <person name="Chen X."/>
            <person name="Liu X."/>
            <person name="Zhao B."/>
            <person name="Zheng H."/>
            <person name="Hu Y."/>
            <person name="Lu G."/>
            <person name="Yang C."/>
            <person name="Chen J."/>
            <person name="Shan C."/>
            <person name="Zhang L."/>
            <person name="Zhou Y."/>
            <person name="Wang L."/>
            <person name="Guo W."/>
            <person name="Bai Y."/>
            <person name="Ruan J."/>
            <person name="Shangguan X."/>
            <person name="Mao Y."/>
            <person name="Jiang J."/>
            <person name="Zhu Y."/>
            <person name="Lei J."/>
            <person name="Kang H."/>
            <person name="Chen S."/>
            <person name="He X."/>
            <person name="Wang R."/>
            <person name="Wang Y."/>
            <person name="Chen J."/>
            <person name="Wang L."/>
            <person name="Yu S."/>
            <person name="Wang B."/>
            <person name="Wei J."/>
            <person name="Song S."/>
            <person name="Lu X."/>
            <person name="Gao Z."/>
            <person name="Gu W."/>
            <person name="Deng X."/>
            <person name="Ma D."/>
            <person name="Wang S."/>
            <person name="Liang W."/>
            <person name="Fang L."/>
            <person name="Cai C."/>
            <person name="Zhu X."/>
            <person name="Zhou B."/>
            <person name="Zhang Y."/>
            <person name="Chen Z."/>
            <person name="Xu S."/>
            <person name="Zhu R."/>
            <person name="Wang S."/>
            <person name="Zhang T."/>
            <person name="Zhao G."/>
        </authorList>
    </citation>
    <scope>NUCLEOTIDE SEQUENCE [LARGE SCALE GENOMIC DNA]</scope>
    <source>
        <strain evidence="3">cv. Xinhai21</strain>
        <tissue evidence="2">Leaf</tissue>
    </source>
</reference>
<name>A0A2P5WJ36_GOSBA</name>
<dbReference type="EMBL" id="KZ667429">
    <property type="protein sequence ID" value="PPR91110.1"/>
    <property type="molecule type" value="Genomic_DNA"/>
</dbReference>
<evidence type="ECO:0000313" key="3">
    <source>
        <dbReference type="Proteomes" id="UP000239757"/>
    </source>
</evidence>
<sequence length="137" mass="15695">MDACNWEFPQEHKAHTLIQNGGSKSSGRDGEDRREARGPRADHNRTFESKKTMKTVMAELDQFGGDQGGSCWTDAYSYTSCSRTWHRRRFARPLRAVHPMGRRAVGIEWEENWSFEAKGGGRKHCWSWENESSACKG</sequence>
<organism evidence="2 3">
    <name type="scientific">Gossypium barbadense</name>
    <name type="common">Sea Island cotton</name>
    <name type="synonym">Hibiscus barbadensis</name>
    <dbReference type="NCBI Taxonomy" id="3634"/>
    <lineage>
        <taxon>Eukaryota</taxon>
        <taxon>Viridiplantae</taxon>
        <taxon>Streptophyta</taxon>
        <taxon>Embryophyta</taxon>
        <taxon>Tracheophyta</taxon>
        <taxon>Spermatophyta</taxon>
        <taxon>Magnoliopsida</taxon>
        <taxon>eudicotyledons</taxon>
        <taxon>Gunneridae</taxon>
        <taxon>Pentapetalae</taxon>
        <taxon>rosids</taxon>
        <taxon>malvids</taxon>
        <taxon>Malvales</taxon>
        <taxon>Malvaceae</taxon>
        <taxon>Malvoideae</taxon>
        <taxon>Gossypium</taxon>
    </lineage>
</organism>
<dbReference type="Proteomes" id="UP000239757">
    <property type="component" value="Unassembled WGS sequence"/>
</dbReference>
<feature type="region of interest" description="Disordered" evidence="1">
    <location>
        <begin position="12"/>
        <end position="51"/>
    </location>
</feature>